<gene>
    <name evidence="1" type="ORF">BDP27DRAFT_1190461</name>
</gene>
<feature type="non-terminal residue" evidence="1">
    <location>
        <position position="1"/>
    </location>
</feature>
<dbReference type="AlphaFoldDB" id="A0A9P5PRN3"/>
<evidence type="ECO:0000313" key="1">
    <source>
        <dbReference type="EMBL" id="KAF9068173.1"/>
    </source>
</evidence>
<reference evidence="1" key="1">
    <citation type="submission" date="2020-11" db="EMBL/GenBank/DDBJ databases">
        <authorList>
            <consortium name="DOE Joint Genome Institute"/>
            <person name="Ahrendt S."/>
            <person name="Riley R."/>
            <person name="Andreopoulos W."/>
            <person name="Labutti K."/>
            <person name="Pangilinan J."/>
            <person name="Ruiz-Duenas F.J."/>
            <person name="Barrasa J.M."/>
            <person name="Sanchez-Garcia M."/>
            <person name="Camarero S."/>
            <person name="Miyauchi S."/>
            <person name="Serrano A."/>
            <person name="Linde D."/>
            <person name="Babiker R."/>
            <person name="Drula E."/>
            <person name="Ayuso-Fernandez I."/>
            <person name="Pacheco R."/>
            <person name="Padilla G."/>
            <person name="Ferreira P."/>
            <person name="Barriuso J."/>
            <person name="Kellner H."/>
            <person name="Castanera R."/>
            <person name="Alfaro M."/>
            <person name="Ramirez L."/>
            <person name="Pisabarro A.G."/>
            <person name="Kuo A."/>
            <person name="Tritt A."/>
            <person name="Lipzen A."/>
            <person name="He G."/>
            <person name="Yan M."/>
            <person name="Ng V."/>
            <person name="Cullen D."/>
            <person name="Martin F."/>
            <person name="Rosso M.-N."/>
            <person name="Henrissat B."/>
            <person name="Hibbett D."/>
            <person name="Martinez A.T."/>
            <person name="Grigoriev I.V."/>
        </authorList>
    </citation>
    <scope>NUCLEOTIDE SEQUENCE</scope>
    <source>
        <strain evidence="1">AH 40177</strain>
    </source>
</reference>
<protein>
    <submittedName>
        <fullName evidence="1">Uncharacterized protein</fullName>
    </submittedName>
</protein>
<dbReference type="Proteomes" id="UP000772434">
    <property type="component" value="Unassembled WGS sequence"/>
</dbReference>
<dbReference type="EMBL" id="JADNRY010000064">
    <property type="protein sequence ID" value="KAF9068173.1"/>
    <property type="molecule type" value="Genomic_DNA"/>
</dbReference>
<feature type="non-terminal residue" evidence="1">
    <location>
        <position position="80"/>
    </location>
</feature>
<comment type="caution">
    <text evidence="1">The sequence shown here is derived from an EMBL/GenBank/DDBJ whole genome shotgun (WGS) entry which is preliminary data.</text>
</comment>
<accession>A0A9P5PRN3</accession>
<organism evidence="1 2">
    <name type="scientific">Rhodocollybia butyracea</name>
    <dbReference type="NCBI Taxonomy" id="206335"/>
    <lineage>
        <taxon>Eukaryota</taxon>
        <taxon>Fungi</taxon>
        <taxon>Dikarya</taxon>
        <taxon>Basidiomycota</taxon>
        <taxon>Agaricomycotina</taxon>
        <taxon>Agaricomycetes</taxon>
        <taxon>Agaricomycetidae</taxon>
        <taxon>Agaricales</taxon>
        <taxon>Marasmiineae</taxon>
        <taxon>Omphalotaceae</taxon>
        <taxon>Rhodocollybia</taxon>
    </lineage>
</organism>
<dbReference type="OrthoDB" id="3253535at2759"/>
<keyword evidence="2" id="KW-1185">Reference proteome</keyword>
<evidence type="ECO:0000313" key="2">
    <source>
        <dbReference type="Proteomes" id="UP000772434"/>
    </source>
</evidence>
<sequence>VESFPSSHVITVHLPKYINPEMVTISVLRGRKLRIVADAWHMEKDCKCHYEWLISFFSNDIDLNAVKARFEASGLLVIDV</sequence>
<proteinExistence type="predicted"/>
<name>A0A9P5PRN3_9AGAR</name>